<gene>
    <name evidence="2" type="ORF">EHUX00137_LOCUS29935</name>
</gene>
<feature type="compositionally biased region" description="Gly residues" evidence="1">
    <location>
        <begin position="89"/>
        <end position="98"/>
    </location>
</feature>
<organism evidence="2">
    <name type="scientific">Emiliania huxleyi</name>
    <name type="common">Coccolithophore</name>
    <name type="synonym">Pontosphaera huxleyi</name>
    <dbReference type="NCBI Taxonomy" id="2903"/>
    <lineage>
        <taxon>Eukaryota</taxon>
        <taxon>Haptista</taxon>
        <taxon>Haptophyta</taxon>
        <taxon>Prymnesiophyceae</taxon>
        <taxon>Isochrysidales</taxon>
        <taxon>Noelaerhabdaceae</taxon>
        <taxon>Emiliania</taxon>
    </lineage>
</organism>
<feature type="region of interest" description="Disordered" evidence="1">
    <location>
        <begin position="183"/>
        <end position="260"/>
    </location>
</feature>
<accession>A0A7S3T0A0</accession>
<dbReference type="AlphaFoldDB" id="A0A7S3T0A0"/>
<protein>
    <submittedName>
        <fullName evidence="2">Uncharacterized protein</fullName>
    </submittedName>
</protein>
<reference evidence="2" key="1">
    <citation type="submission" date="2021-01" db="EMBL/GenBank/DDBJ databases">
        <authorList>
            <person name="Corre E."/>
            <person name="Pelletier E."/>
            <person name="Niang G."/>
            <person name="Scheremetjew M."/>
            <person name="Finn R."/>
            <person name="Kale V."/>
            <person name="Holt S."/>
            <person name="Cochrane G."/>
            <person name="Meng A."/>
            <person name="Brown T."/>
            <person name="Cohen L."/>
        </authorList>
    </citation>
    <scope>NUCLEOTIDE SEQUENCE</scope>
    <source>
        <strain evidence="2">379</strain>
    </source>
</reference>
<evidence type="ECO:0000313" key="2">
    <source>
        <dbReference type="EMBL" id="CAE0569990.1"/>
    </source>
</evidence>
<dbReference type="EMBL" id="HBIR01038367">
    <property type="protein sequence ID" value="CAE0569990.1"/>
    <property type="molecule type" value="Transcribed_RNA"/>
</dbReference>
<feature type="compositionally biased region" description="Acidic residues" evidence="1">
    <location>
        <begin position="238"/>
        <end position="259"/>
    </location>
</feature>
<name>A0A7S3T0A0_EMIHU</name>
<feature type="compositionally biased region" description="Low complexity" evidence="1">
    <location>
        <begin position="191"/>
        <end position="206"/>
    </location>
</feature>
<feature type="compositionally biased region" description="Acidic residues" evidence="1">
    <location>
        <begin position="207"/>
        <end position="230"/>
    </location>
</feature>
<sequence length="327" mass="35064">MLATAVLNKVTAPVGVPGQPVRSLANIKVIITVANARLLQWGLSPLPDQALFHARDGLKVLEGHQFGPWTTMIDWDMSEAKPRRRAARGGRGAGGRGGGRGRERAAPPPPPPPTKLTADDIFAKYQNDLSGVDSLSSQPKGGERRAFLIGQLEARRDGGEDVCKKKGWKQLKSLLRDALAVEDRSPGAGGAPAPSGSAPPASAAEPMEVEGEVEVEGEEVADAEMEEEPVEEARGEEAASEDEDDGDADEVPSSDEEEAQPQPFFCCTKHKKSGGIWYCQHGCGHCFHNACNAHSPEHNDGANKMCVPCYARLHERGRGARRRSRVS</sequence>
<evidence type="ECO:0000256" key="1">
    <source>
        <dbReference type="SAM" id="MobiDB-lite"/>
    </source>
</evidence>
<proteinExistence type="predicted"/>
<feature type="region of interest" description="Disordered" evidence="1">
    <location>
        <begin position="80"/>
        <end position="118"/>
    </location>
</feature>